<reference evidence="3" key="1">
    <citation type="submission" date="2025-08" db="UniProtKB">
        <authorList>
            <consortium name="RefSeq"/>
        </authorList>
    </citation>
    <scope>IDENTIFICATION</scope>
</reference>
<feature type="compositionally biased region" description="Basic and acidic residues" evidence="1">
    <location>
        <begin position="179"/>
        <end position="193"/>
    </location>
</feature>
<dbReference type="PANTHER" id="PTHR37613:SF4">
    <property type="entry name" value="DUF4378 DOMAIN-CONTAINING PROTEIN"/>
    <property type="match status" value="1"/>
</dbReference>
<feature type="compositionally biased region" description="Polar residues" evidence="1">
    <location>
        <begin position="112"/>
        <end position="121"/>
    </location>
</feature>
<feature type="region of interest" description="Disordered" evidence="1">
    <location>
        <begin position="165"/>
        <end position="234"/>
    </location>
</feature>
<dbReference type="KEGG" id="peu:105120534"/>
<organism evidence="2 3">
    <name type="scientific">Populus euphratica</name>
    <name type="common">Euphrates poplar</name>
    <dbReference type="NCBI Taxonomy" id="75702"/>
    <lineage>
        <taxon>Eukaryota</taxon>
        <taxon>Viridiplantae</taxon>
        <taxon>Streptophyta</taxon>
        <taxon>Embryophyta</taxon>
        <taxon>Tracheophyta</taxon>
        <taxon>Spermatophyta</taxon>
        <taxon>Magnoliopsida</taxon>
        <taxon>eudicotyledons</taxon>
        <taxon>Gunneridae</taxon>
        <taxon>Pentapetalae</taxon>
        <taxon>rosids</taxon>
        <taxon>fabids</taxon>
        <taxon>Malpighiales</taxon>
        <taxon>Salicaceae</taxon>
        <taxon>Saliceae</taxon>
        <taxon>Populus</taxon>
    </lineage>
</organism>
<accession>A0AAJ6TU38</accession>
<evidence type="ECO:0000313" key="2">
    <source>
        <dbReference type="Proteomes" id="UP000694918"/>
    </source>
</evidence>
<name>A0AAJ6TU38_POPEU</name>
<feature type="compositionally biased region" description="Basic and acidic residues" evidence="1">
    <location>
        <begin position="100"/>
        <end position="111"/>
    </location>
</feature>
<dbReference type="Proteomes" id="UP000694918">
    <property type="component" value="Unplaced"/>
</dbReference>
<dbReference type="AlphaFoldDB" id="A0AAJ6TU38"/>
<dbReference type="GeneID" id="105120534"/>
<keyword evidence="2" id="KW-1185">Reference proteome</keyword>
<gene>
    <name evidence="3" type="primary">LOC105120534</name>
</gene>
<proteinExistence type="predicted"/>
<feature type="compositionally biased region" description="Polar residues" evidence="1">
    <location>
        <begin position="165"/>
        <end position="178"/>
    </location>
</feature>
<sequence length="427" mass="48287">MAITETKPVKQLRELLQEQQEPFILNIYLLERGYSRKGPDSENSSRFCHVYSRKSLKRSVGHGVNISKRVNPQGSKVLRAVLKQVISIKQMLRINSSDHGGGKLEVNEKGRSNQQVAESDIFSTASSKTVFNSSKSEVEAPCATQRDSLFTTNTCYQPLNLHNPTDETCSYSQNQQTTTDRKLQQRGIEDSRRLSPASGLEGIPSNGRSPFQNNNTEHSSTAEEENPSKTGVNLPKKLTEDCILSDALRKVLFYSPNEKPICAEARERQELVQSYFSPQYLKSKMVLQQTKQLLFDYVKEIVETKGREMKQQCHHKQFLGLEEPGSIIGEKTRPWDKQSVNESDLTKLLNLDVLNSELELSNYKSERRDNGLDIGDPVFDLLDSEQDWNGFELQREIGSEIGDTILGELVTDIVKNMIDFSSLITTC</sequence>
<evidence type="ECO:0000256" key="1">
    <source>
        <dbReference type="SAM" id="MobiDB-lite"/>
    </source>
</evidence>
<protein>
    <submittedName>
        <fullName evidence="3">Uncharacterized protein LOC105120534 isoform X1</fullName>
    </submittedName>
</protein>
<evidence type="ECO:0000313" key="3">
    <source>
        <dbReference type="RefSeq" id="XP_011017087.1"/>
    </source>
</evidence>
<feature type="compositionally biased region" description="Polar residues" evidence="1">
    <location>
        <begin position="206"/>
        <end position="219"/>
    </location>
</feature>
<feature type="region of interest" description="Disordered" evidence="1">
    <location>
        <begin position="98"/>
        <end position="121"/>
    </location>
</feature>
<dbReference type="PANTHER" id="PTHR37613">
    <property type="entry name" value="DUF4378 DOMAIN PROTEIN"/>
    <property type="match status" value="1"/>
</dbReference>
<dbReference type="RefSeq" id="XP_011017087.1">
    <property type="nucleotide sequence ID" value="XM_011018785.1"/>
</dbReference>